<feature type="domain" description="TonB-dependent receptor plug" evidence="8">
    <location>
        <begin position="95"/>
        <end position="201"/>
    </location>
</feature>
<evidence type="ECO:0000259" key="8">
    <source>
        <dbReference type="Pfam" id="PF07715"/>
    </source>
</evidence>
<name>A0A090X0K1_9FLAO</name>
<dbReference type="NCBIfam" id="TIGR04057">
    <property type="entry name" value="SusC_RagA_signa"/>
    <property type="match status" value="1"/>
</dbReference>
<dbReference type="EMBL" id="BBNU01000021">
    <property type="protein sequence ID" value="GAL82063.1"/>
    <property type="molecule type" value="Genomic_DNA"/>
</dbReference>
<dbReference type="InterPro" id="IPR036942">
    <property type="entry name" value="Beta-barrel_TonB_sf"/>
</dbReference>
<organism evidence="9 10">
    <name type="scientific">Algibacter lectus</name>
    <dbReference type="NCBI Taxonomy" id="221126"/>
    <lineage>
        <taxon>Bacteria</taxon>
        <taxon>Pseudomonadati</taxon>
        <taxon>Bacteroidota</taxon>
        <taxon>Flavobacteriia</taxon>
        <taxon>Flavobacteriales</taxon>
        <taxon>Flavobacteriaceae</taxon>
        <taxon>Algibacter</taxon>
    </lineage>
</organism>
<reference evidence="9 10" key="1">
    <citation type="journal article" date="2014" name="Genome Announc.">
        <title>Draft Genome Sequences of Marine Flavobacterium Algibacter lectus Strains SS8 and NR4.</title>
        <authorList>
            <person name="Takatani N."/>
            <person name="Nakanishi M."/>
            <person name="Meirelles P."/>
            <person name="Mino S."/>
            <person name="Suda W."/>
            <person name="Oshima K."/>
            <person name="Hattori M."/>
            <person name="Ohkuma M."/>
            <person name="Hosokawa M."/>
            <person name="Miyashita K."/>
            <person name="Thompson F.L."/>
            <person name="Niwa A."/>
            <person name="Sawabe T."/>
            <person name="Sawabe T."/>
        </authorList>
    </citation>
    <scope>NUCLEOTIDE SEQUENCE [LARGE SCALE GENOMIC DNA]</scope>
    <source>
        <strain evidence="10">JCM19274</strain>
    </source>
</reference>
<dbReference type="Gene3D" id="2.40.170.20">
    <property type="entry name" value="TonB-dependent receptor, beta-barrel domain"/>
    <property type="match status" value="1"/>
</dbReference>
<evidence type="ECO:0000256" key="4">
    <source>
        <dbReference type="ARBA" id="ARBA00022692"/>
    </source>
</evidence>
<keyword evidence="9" id="KW-0675">Receptor</keyword>
<accession>A0A090X0K1</accession>
<evidence type="ECO:0000256" key="7">
    <source>
        <dbReference type="PROSITE-ProRule" id="PRU01360"/>
    </source>
</evidence>
<dbReference type="InterPro" id="IPR039426">
    <property type="entry name" value="TonB-dep_rcpt-like"/>
</dbReference>
<evidence type="ECO:0000256" key="5">
    <source>
        <dbReference type="ARBA" id="ARBA00023136"/>
    </source>
</evidence>
<dbReference type="Pfam" id="PF07715">
    <property type="entry name" value="Plug"/>
    <property type="match status" value="1"/>
</dbReference>
<dbReference type="InterPro" id="IPR023997">
    <property type="entry name" value="TonB-dep_OMP_SusC/RagA_CS"/>
</dbReference>
<comment type="caution">
    <text evidence="9">The sequence shown here is derived from an EMBL/GenBank/DDBJ whole genome shotgun (WGS) entry which is preliminary data.</text>
</comment>
<dbReference type="Pfam" id="PF13715">
    <property type="entry name" value="CarbopepD_reg_2"/>
    <property type="match status" value="1"/>
</dbReference>
<evidence type="ECO:0000256" key="3">
    <source>
        <dbReference type="ARBA" id="ARBA00022452"/>
    </source>
</evidence>
<evidence type="ECO:0000256" key="1">
    <source>
        <dbReference type="ARBA" id="ARBA00004571"/>
    </source>
</evidence>
<dbReference type="SUPFAM" id="SSF49464">
    <property type="entry name" value="Carboxypeptidase regulatory domain-like"/>
    <property type="match status" value="1"/>
</dbReference>
<keyword evidence="6 7" id="KW-0998">Cell outer membrane</keyword>
<dbReference type="Gene3D" id="2.60.40.1120">
    <property type="entry name" value="Carboxypeptidase-like, regulatory domain"/>
    <property type="match status" value="1"/>
</dbReference>
<dbReference type="InterPro" id="IPR037066">
    <property type="entry name" value="Plug_dom_sf"/>
</dbReference>
<evidence type="ECO:0000313" key="10">
    <source>
        <dbReference type="Proteomes" id="UP000029643"/>
    </source>
</evidence>
<dbReference type="FunFam" id="2.170.130.10:FF:000008">
    <property type="entry name" value="SusC/RagA family TonB-linked outer membrane protein"/>
    <property type="match status" value="1"/>
</dbReference>
<dbReference type="InterPro" id="IPR008969">
    <property type="entry name" value="CarboxyPept-like_regulatory"/>
</dbReference>
<dbReference type="NCBIfam" id="TIGR04056">
    <property type="entry name" value="OMP_RagA_SusC"/>
    <property type="match status" value="1"/>
</dbReference>
<dbReference type="RefSeq" id="WP_042500595.1">
    <property type="nucleotide sequence ID" value="NZ_BBNU01000021.1"/>
</dbReference>
<keyword evidence="5 7" id="KW-0472">Membrane</keyword>
<comment type="subcellular location">
    <subcellularLocation>
        <location evidence="1 7">Cell outer membrane</location>
        <topology evidence="1 7">Multi-pass membrane protein</topology>
    </subcellularLocation>
</comment>
<keyword evidence="4 7" id="KW-0812">Transmembrane</keyword>
<dbReference type="Gene3D" id="2.170.130.10">
    <property type="entry name" value="TonB-dependent receptor, plug domain"/>
    <property type="match status" value="1"/>
</dbReference>
<dbReference type="InterPro" id="IPR023996">
    <property type="entry name" value="TonB-dep_OMP_SusC/RagA"/>
</dbReference>
<evidence type="ECO:0000256" key="2">
    <source>
        <dbReference type="ARBA" id="ARBA00022448"/>
    </source>
</evidence>
<dbReference type="Proteomes" id="UP000029643">
    <property type="component" value="Unassembled WGS sequence"/>
</dbReference>
<sequence length="570" mass="61504">MFAQKTISGVVSDAGEPLPGVSIIVKGTSIGGTTDFDGLYSINNLNPKDVLIFSYLGYKTLELTIGNRTTLNVSMENDAQQLDDVVVIGYGSASKSDLTASVTSVSAKDFDKQPLSRAEDALLGRTSGVQVIKNSGAPGADIKVRVRGLNSINGNNDPLLVVDGVIGGNLSSINTNDIKTFDILKDASATAIYGSRAANGVILITTKQGQVGPAKIDVNYFTSISTVPQTLDLVTPQQFADIVNTGISNPDDHISVFGDGVDYQDIYFQSAISNNLQLSASGKTGKTSFFVSGNYIDQEGIVFNSDYKRFSLRSNLKADLTDKLTVGLNLYGSREKSFNLISGGTSSDERGGITSIVTFNPTLPLRDEDGNFTKSSVYGSLLVNPYAVRHERFGDLIDNRFSANLNLSYDFNDNLNFTILGGGSVSGKSSEVYQGIPAGSNDQQSPTASFSSRNFSSYQISNILNWSKEFGEHSVKATGVYEIQELENRNRGFNAADYSIGGIRDGFNFAELAEAQSISADYNSSTLQSYLGRVQYDYNKRLYVTGAIRVDETSRFRKGNRTGGYFLQDL</sequence>
<evidence type="ECO:0000313" key="9">
    <source>
        <dbReference type="EMBL" id="GAL82063.1"/>
    </source>
</evidence>
<dbReference type="GO" id="GO:0009279">
    <property type="term" value="C:cell outer membrane"/>
    <property type="evidence" value="ECO:0007669"/>
    <property type="project" value="UniProtKB-SubCell"/>
</dbReference>
<dbReference type="SUPFAM" id="SSF56935">
    <property type="entry name" value="Porins"/>
    <property type="match status" value="1"/>
</dbReference>
<keyword evidence="2 7" id="KW-0813">Transport</keyword>
<gene>
    <name evidence="9" type="ORF">JCM19274_2774</name>
</gene>
<comment type="similarity">
    <text evidence="7">Belongs to the TonB-dependent receptor family.</text>
</comment>
<protein>
    <submittedName>
        <fullName evidence="9">TonB family protein / TonB-dependent receptor</fullName>
    </submittedName>
</protein>
<dbReference type="AlphaFoldDB" id="A0A090X0K1"/>
<dbReference type="InterPro" id="IPR012910">
    <property type="entry name" value="Plug_dom"/>
</dbReference>
<proteinExistence type="inferred from homology"/>
<keyword evidence="3 7" id="KW-1134">Transmembrane beta strand</keyword>
<dbReference type="PROSITE" id="PS52016">
    <property type="entry name" value="TONB_DEPENDENT_REC_3"/>
    <property type="match status" value="1"/>
</dbReference>
<evidence type="ECO:0000256" key="6">
    <source>
        <dbReference type="ARBA" id="ARBA00023237"/>
    </source>
</evidence>